<organism evidence="2">
    <name type="scientific">marine metagenome</name>
    <dbReference type="NCBI Taxonomy" id="408172"/>
    <lineage>
        <taxon>unclassified sequences</taxon>
        <taxon>metagenomes</taxon>
        <taxon>ecological metagenomes</taxon>
    </lineage>
</organism>
<accession>A0A381PM18</accession>
<keyword evidence="1" id="KW-0812">Transmembrane</keyword>
<evidence type="ECO:0000313" key="2">
    <source>
        <dbReference type="EMBL" id="SUZ66503.1"/>
    </source>
</evidence>
<protein>
    <submittedName>
        <fullName evidence="2">Uncharacterized protein</fullName>
    </submittedName>
</protein>
<reference evidence="2" key="1">
    <citation type="submission" date="2018-05" db="EMBL/GenBank/DDBJ databases">
        <authorList>
            <person name="Lanie J.A."/>
            <person name="Ng W.-L."/>
            <person name="Kazmierczak K.M."/>
            <person name="Andrzejewski T.M."/>
            <person name="Davidsen T.M."/>
            <person name="Wayne K.J."/>
            <person name="Tettelin H."/>
            <person name="Glass J.I."/>
            <person name="Rusch D."/>
            <person name="Podicherti R."/>
            <person name="Tsui H.-C.T."/>
            <person name="Winkler M.E."/>
        </authorList>
    </citation>
    <scope>NUCLEOTIDE SEQUENCE</scope>
</reference>
<keyword evidence="1" id="KW-1133">Transmembrane helix</keyword>
<proteinExistence type="predicted"/>
<dbReference type="EMBL" id="UINC01000985">
    <property type="protein sequence ID" value="SUZ66503.1"/>
    <property type="molecule type" value="Genomic_DNA"/>
</dbReference>
<sequence>MLFANITSTKVKPLHLKATFAKRFLHLLLGYVKLALSSFYAMIVNLHDNIPIFPT</sequence>
<evidence type="ECO:0000256" key="1">
    <source>
        <dbReference type="SAM" id="Phobius"/>
    </source>
</evidence>
<feature type="transmembrane region" description="Helical" evidence="1">
    <location>
        <begin position="24"/>
        <end position="43"/>
    </location>
</feature>
<keyword evidence="1" id="KW-0472">Membrane</keyword>
<dbReference type="AlphaFoldDB" id="A0A381PM18"/>
<gene>
    <name evidence="2" type="ORF">METZ01_LOCUS19357</name>
</gene>
<name>A0A381PM18_9ZZZZ</name>